<dbReference type="EMBL" id="JASNWA010000011">
    <property type="protein sequence ID" value="KAK3167527.1"/>
    <property type="molecule type" value="Genomic_DNA"/>
</dbReference>
<dbReference type="AlphaFoldDB" id="A0AAD9Z072"/>
<accession>A0AAD9Z072</accession>
<evidence type="ECO:0000256" key="1">
    <source>
        <dbReference type="SAM" id="MobiDB-lite"/>
    </source>
</evidence>
<reference evidence="2" key="1">
    <citation type="submission" date="2022-11" db="EMBL/GenBank/DDBJ databases">
        <title>Chromosomal genome sequence assembly and mating type (MAT) locus characterization of the leprose asexual lichenized fungus Lepraria neglecta (Nyl.) Erichsen.</title>
        <authorList>
            <person name="Allen J.L."/>
            <person name="Pfeffer B."/>
        </authorList>
    </citation>
    <scope>NUCLEOTIDE SEQUENCE</scope>
    <source>
        <strain evidence="2">Allen 5258</strain>
    </source>
</reference>
<keyword evidence="3" id="KW-1185">Reference proteome</keyword>
<comment type="caution">
    <text evidence="2">The sequence shown here is derived from an EMBL/GenBank/DDBJ whole genome shotgun (WGS) entry which is preliminary data.</text>
</comment>
<protein>
    <submittedName>
        <fullName evidence="2">Uncharacterized protein</fullName>
    </submittedName>
</protein>
<evidence type="ECO:0000313" key="2">
    <source>
        <dbReference type="EMBL" id="KAK3167527.1"/>
    </source>
</evidence>
<feature type="region of interest" description="Disordered" evidence="1">
    <location>
        <begin position="1"/>
        <end position="29"/>
    </location>
</feature>
<gene>
    <name evidence="2" type="ORF">OEA41_010654</name>
</gene>
<feature type="region of interest" description="Disordered" evidence="1">
    <location>
        <begin position="152"/>
        <end position="173"/>
    </location>
</feature>
<proteinExistence type="predicted"/>
<feature type="compositionally biased region" description="Basic and acidic residues" evidence="1">
    <location>
        <begin position="1"/>
        <end position="18"/>
    </location>
</feature>
<name>A0AAD9Z072_9LECA</name>
<organism evidence="2 3">
    <name type="scientific">Lepraria neglecta</name>
    <dbReference type="NCBI Taxonomy" id="209136"/>
    <lineage>
        <taxon>Eukaryota</taxon>
        <taxon>Fungi</taxon>
        <taxon>Dikarya</taxon>
        <taxon>Ascomycota</taxon>
        <taxon>Pezizomycotina</taxon>
        <taxon>Lecanoromycetes</taxon>
        <taxon>OSLEUM clade</taxon>
        <taxon>Lecanoromycetidae</taxon>
        <taxon>Lecanorales</taxon>
        <taxon>Lecanorineae</taxon>
        <taxon>Stereocaulaceae</taxon>
        <taxon>Lepraria</taxon>
    </lineage>
</organism>
<feature type="compositionally biased region" description="Low complexity" evidence="1">
    <location>
        <begin position="159"/>
        <end position="173"/>
    </location>
</feature>
<evidence type="ECO:0000313" key="3">
    <source>
        <dbReference type="Proteomes" id="UP001276659"/>
    </source>
</evidence>
<sequence length="173" mass="19948">MTSSSDKELALVYGEERPQGSFAPPEQKTPLKANSWWKFGGRDRIFVPSRLQGSRSTFKDFQGDRTIDDDHNADGNVFSDPRAVDIYKPIEKYEGRHRFDLHATWSDEEEKRLVRRTKRTGLKGLLRSKDGWFTEREEVIMVNRILRDDPGKATMHNVSTSTQYSYASQSSKS</sequence>
<dbReference type="Proteomes" id="UP001276659">
    <property type="component" value="Unassembled WGS sequence"/>
</dbReference>